<feature type="transmembrane region" description="Helical" evidence="1">
    <location>
        <begin position="121"/>
        <end position="145"/>
    </location>
</feature>
<keyword evidence="1" id="KW-1133">Transmembrane helix</keyword>
<dbReference type="Pfam" id="PF07690">
    <property type="entry name" value="MFS_1"/>
    <property type="match status" value="2"/>
</dbReference>
<feature type="transmembrane region" description="Helical" evidence="1">
    <location>
        <begin position="277"/>
        <end position="298"/>
    </location>
</feature>
<evidence type="ECO:0008006" key="4">
    <source>
        <dbReference type="Google" id="ProtNLM"/>
    </source>
</evidence>
<name>A0A7M7RE70_STRPU</name>
<keyword evidence="3" id="KW-1185">Reference proteome</keyword>
<dbReference type="OrthoDB" id="8055603at2759"/>
<reference evidence="2" key="2">
    <citation type="submission" date="2021-01" db="UniProtKB">
        <authorList>
            <consortium name="EnsemblMetazoa"/>
        </authorList>
    </citation>
    <scope>IDENTIFICATION</scope>
</reference>
<dbReference type="EnsemblMetazoa" id="XM_788545">
    <property type="protein sequence ID" value="XP_793638"/>
    <property type="gene ID" value="LOC588881"/>
</dbReference>
<feature type="transmembrane region" description="Helical" evidence="1">
    <location>
        <begin position="510"/>
        <end position="532"/>
    </location>
</feature>
<feature type="transmembrane region" description="Helical" evidence="1">
    <location>
        <begin position="573"/>
        <end position="596"/>
    </location>
</feature>
<feature type="transmembrane region" description="Helical" evidence="1">
    <location>
        <begin position="544"/>
        <end position="567"/>
    </location>
</feature>
<dbReference type="InterPro" id="IPR050327">
    <property type="entry name" value="Proton-linked_MCT"/>
</dbReference>
<dbReference type="SUPFAM" id="SSF103473">
    <property type="entry name" value="MFS general substrate transporter"/>
    <property type="match status" value="1"/>
</dbReference>
<dbReference type="AlphaFoldDB" id="A0A7M7RE70"/>
<dbReference type="RefSeq" id="XP_793638.4">
    <property type="nucleotide sequence ID" value="XM_788545.5"/>
</dbReference>
<keyword evidence="1" id="KW-0812">Transmembrane</keyword>
<evidence type="ECO:0000313" key="3">
    <source>
        <dbReference type="Proteomes" id="UP000007110"/>
    </source>
</evidence>
<dbReference type="PANTHER" id="PTHR11360">
    <property type="entry name" value="MONOCARBOXYLATE TRANSPORTER"/>
    <property type="match status" value="1"/>
</dbReference>
<dbReference type="KEGG" id="spu:588881"/>
<organism evidence="2 3">
    <name type="scientific">Strongylocentrotus purpuratus</name>
    <name type="common">Purple sea urchin</name>
    <dbReference type="NCBI Taxonomy" id="7668"/>
    <lineage>
        <taxon>Eukaryota</taxon>
        <taxon>Metazoa</taxon>
        <taxon>Echinodermata</taxon>
        <taxon>Eleutherozoa</taxon>
        <taxon>Echinozoa</taxon>
        <taxon>Echinoidea</taxon>
        <taxon>Euechinoidea</taxon>
        <taxon>Echinacea</taxon>
        <taxon>Camarodonta</taxon>
        <taxon>Echinidea</taxon>
        <taxon>Strongylocentrotidae</taxon>
        <taxon>Strongylocentrotus</taxon>
    </lineage>
</organism>
<dbReference type="GeneID" id="588881"/>
<reference evidence="3" key="1">
    <citation type="submission" date="2015-02" db="EMBL/GenBank/DDBJ databases">
        <title>Genome sequencing for Strongylocentrotus purpuratus.</title>
        <authorList>
            <person name="Murali S."/>
            <person name="Liu Y."/>
            <person name="Vee V."/>
            <person name="English A."/>
            <person name="Wang M."/>
            <person name="Skinner E."/>
            <person name="Han Y."/>
            <person name="Muzny D.M."/>
            <person name="Worley K.C."/>
            <person name="Gibbs R.A."/>
        </authorList>
    </citation>
    <scope>NUCLEOTIDE SEQUENCE</scope>
</reference>
<dbReference type="InterPro" id="IPR011701">
    <property type="entry name" value="MFS"/>
</dbReference>
<evidence type="ECO:0000313" key="2">
    <source>
        <dbReference type="EnsemblMetazoa" id="XP_793638"/>
    </source>
</evidence>
<dbReference type="GO" id="GO:0005886">
    <property type="term" value="C:plasma membrane"/>
    <property type="evidence" value="ECO:0000318"/>
    <property type="project" value="GO_Central"/>
</dbReference>
<dbReference type="InterPro" id="IPR036259">
    <property type="entry name" value="MFS_trans_sf"/>
</dbReference>
<feature type="transmembrane region" description="Helical" evidence="1">
    <location>
        <begin position="245"/>
        <end position="265"/>
    </location>
</feature>
<evidence type="ECO:0000256" key="1">
    <source>
        <dbReference type="SAM" id="Phobius"/>
    </source>
</evidence>
<sequence length="612" mass="67180">MAVETIPSRSSMDHDAELKRLAAEFDRDDVWSLVQELGLDEETIRNLQEKPGSSSITVETLMRTWIEQHSDGNDGLETLDILEDKLTKFKIQSTEADKDAEATSDDAKGGKKKGKKGIKRWGILVGLFFVSFIEVGSIRTISLILDDLTRQFGVSTSYLAAIYGVVSGIYTILAFLNTHLLRWFSVRQLTMFGGAVSAAGLACASFTQTAPQVTGALIAYGAGYIFVILPTYTCLNSYFSDRFEIATGIMTSGGSTGVMIMPWIFEILLDMYGWRGAILLLGGVNAHFLVIGALLEPVRTKPLRTKKNSNGSKTLKDVDFQAHDNISFKPDSADVKESINPSIQSSQELEMVCLKDEGAVQRRSHAAESDVDATPDVATVTSKEPEDEVDTRNVGCLWKWLRKIIKFSGLRIFGERPLMIVVCFQILLFSLPYATWLLFTIPNAQAKGLSDFRSAQISLAGGIANFFGRFASGFVFSKNILPVEVWYLLANIVTAAAFFVNFFAEPFWFLTILAVLFGFMMGFNIPTIFVLVKNTAGKERYETGLAFLHLCYGLAFPLAGFVAGKIYDGTQSYNAAFCIMGGLALAAGVAVILPLLGSRFGKILKRYSCSCA</sequence>
<feature type="transmembrane region" description="Helical" evidence="1">
    <location>
        <begin position="485"/>
        <end position="504"/>
    </location>
</feature>
<feature type="transmembrane region" description="Helical" evidence="1">
    <location>
        <begin position="418"/>
        <end position="439"/>
    </location>
</feature>
<dbReference type="InParanoid" id="A0A7M7RE70"/>
<proteinExistence type="predicted"/>
<dbReference type="Proteomes" id="UP000007110">
    <property type="component" value="Unassembled WGS sequence"/>
</dbReference>
<dbReference type="PANTHER" id="PTHR11360:SF303">
    <property type="entry name" value="MAJOR FACILITATOR SUPERFAMILY (MFS) PROFILE DOMAIN-CONTAINING PROTEIN"/>
    <property type="match status" value="1"/>
</dbReference>
<dbReference type="Gene3D" id="1.20.1250.20">
    <property type="entry name" value="MFS general substrate transporter like domains"/>
    <property type="match status" value="1"/>
</dbReference>
<feature type="transmembrane region" description="Helical" evidence="1">
    <location>
        <begin position="213"/>
        <end position="233"/>
    </location>
</feature>
<keyword evidence="1" id="KW-0472">Membrane</keyword>
<feature type="transmembrane region" description="Helical" evidence="1">
    <location>
        <begin position="459"/>
        <end position="476"/>
    </location>
</feature>
<protein>
    <recommendedName>
        <fullName evidence="4">Major facilitator superfamily (MFS) profile domain-containing protein</fullName>
    </recommendedName>
</protein>
<feature type="transmembrane region" description="Helical" evidence="1">
    <location>
        <begin position="189"/>
        <end position="207"/>
    </location>
</feature>
<accession>A0A7M7RE70</accession>
<feature type="transmembrane region" description="Helical" evidence="1">
    <location>
        <begin position="157"/>
        <end position="177"/>
    </location>
</feature>
<dbReference type="OMA" id="MRTWIEQ"/>
<dbReference type="GO" id="GO:0008028">
    <property type="term" value="F:monocarboxylic acid transmembrane transporter activity"/>
    <property type="evidence" value="ECO:0000318"/>
    <property type="project" value="GO_Central"/>
</dbReference>